<dbReference type="GO" id="GO:0070182">
    <property type="term" value="F:DNA polymerase binding"/>
    <property type="evidence" value="ECO:0007669"/>
    <property type="project" value="TreeGrafter"/>
</dbReference>
<evidence type="ECO:0000313" key="2">
    <source>
        <dbReference type="EMBL" id="KAJ8536634.1"/>
    </source>
</evidence>
<sequence length="564" mass="63690">MEKTDHVVAEEGALDVKNQSFLLGAEKSSVLSPLPLQKRGITGVATVTPAKKNEQSPVTHEIDIDELPEKYRNLSQVFDRMLCSLTLLSLRKRSPTFQNVHSQVEVLTGRKFTHRHLAQIKYIVPEAIQIDKLLVHDAKTMCMKPDVKIILHFDVVEDHEEQLKFMTLSSLFASRLVDFLHKHAQDCDIPEAILPDPFNQSCLTSNSDKLPMDLSSSHESKSLSSSHLCPSFSPRFSRQTASAEAKIDHFSVPLSTCSPCESECTLNQELDSKRTFPKSSKSSINLNNVEESQPIPVCSLVENERTPMKILFESELLLETPAQPTPKRSVSITEDKHKKMTDQDSVVLNLTAAKRSLDFLNLDHDLKMERKTISKEDHVNADICPNEVQERSCSFSKEETIYRSHLTAARQESFGLSYLVRLIHHIFQSVGCRSMTKVELVHKIIVNDYDIDENTDVEGQIELLERLVPDWLCKKSAPTGDLLYRGHSIGVAQSRNIVMVPRLRSKHIQELGAFPEYLRTREGDYCPTHVVHACLSLLVIFCLSRLVSIKAVEQLVDTKVAVHL</sequence>
<dbReference type="InterPro" id="IPR036390">
    <property type="entry name" value="WH_DNA-bd_sf"/>
</dbReference>
<comment type="caution">
    <text evidence="2">The sequence shown here is derived from an EMBL/GenBank/DDBJ whole genome shotgun (WGS) entry which is preliminary data.</text>
</comment>
<proteinExistence type="predicted"/>
<dbReference type="SMART" id="SM01075">
    <property type="entry name" value="CDT1"/>
    <property type="match status" value="1"/>
</dbReference>
<dbReference type="InterPro" id="IPR014939">
    <property type="entry name" value="CDT1_Gemini-bd-like"/>
</dbReference>
<dbReference type="SUPFAM" id="SSF46785">
    <property type="entry name" value="Winged helix' DNA-binding domain"/>
    <property type="match status" value="1"/>
</dbReference>
<reference evidence="3" key="1">
    <citation type="journal article" date="2023" name="Proc. Natl. Acad. Sci. U.S.A.">
        <title>Genomic and structural basis for evolution of tropane alkaloid biosynthesis.</title>
        <authorList>
            <person name="Wanga Y.-J."/>
            <person name="Taina T."/>
            <person name="Yua J.-Y."/>
            <person name="Lia J."/>
            <person name="Xua B."/>
            <person name="Chenc J."/>
            <person name="D'Auriad J.C."/>
            <person name="Huanga J.-P."/>
            <person name="Huanga S.-X."/>
        </authorList>
    </citation>
    <scope>NUCLEOTIDE SEQUENCE [LARGE SCALE GENOMIC DNA]</scope>
    <source>
        <strain evidence="3">cv. KIB-2019</strain>
    </source>
</reference>
<gene>
    <name evidence="2" type="ORF">K7X08_035035</name>
</gene>
<evidence type="ECO:0000259" key="1">
    <source>
        <dbReference type="SMART" id="SM01075"/>
    </source>
</evidence>
<dbReference type="GO" id="GO:0003677">
    <property type="term" value="F:DNA binding"/>
    <property type="evidence" value="ECO:0007669"/>
    <property type="project" value="InterPro"/>
</dbReference>
<accession>A0A9Q1LGT8</accession>
<dbReference type="GO" id="GO:0071163">
    <property type="term" value="P:DNA replication preinitiation complex assembly"/>
    <property type="evidence" value="ECO:0007669"/>
    <property type="project" value="InterPro"/>
</dbReference>
<evidence type="ECO:0000313" key="3">
    <source>
        <dbReference type="Proteomes" id="UP001152561"/>
    </source>
</evidence>
<keyword evidence="3" id="KW-1185">Reference proteome</keyword>
<name>A0A9Q1LGT8_9SOLA</name>
<dbReference type="InterPro" id="IPR038090">
    <property type="entry name" value="Cdt1_C_WH_dom_sf"/>
</dbReference>
<dbReference type="OrthoDB" id="341730at2759"/>
<dbReference type="GO" id="GO:0000278">
    <property type="term" value="P:mitotic cell cycle"/>
    <property type="evidence" value="ECO:0007669"/>
    <property type="project" value="TreeGrafter"/>
</dbReference>
<feature type="domain" description="CDT1 Geminin-binding" evidence="1">
    <location>
        <begin position="67"/>
        <end position="196"/>
    </location>
</feature>
<organism evidence="2 3">
    <name type="scientific">Anisodus acutangulus</name>
    <dbReference type="NCBI Taxonomy" id="402998"/>
    <lineage>
        <taxon>Eukaryota</taxon>
        <taxon>Viridiplantae</taxon>
        <taxon>Streptophyta</taxon>
        <taxon>Embryophyta</taxon>
        <taxon>Tracheophyta</taxon>
        <taxon>Spermatophyta</taxon>
        <taxon>Magnoliopsida</taxon>
        <taxon>eudicotyledons</taxon>
        <taxon>Gunneridae</taxon>
        <taxon>Pentapetalae</taxon>
        <taxon>asterids</taxon>
        <taxon>lamiids</taxon>
        <taxon>Solanales</taxon>
        <taxon>Solanaceae</taxon>
        <taxon>Solanoideae</taxon>
        <taxon>Hyoscyameae</taxon>
        <taxon>Anisodus</taxon>
    </lineage>
</organism>
<dbReference type="GO" id="GO:0030174">
    <property type="term" value="P:regulation of DNA-templated DNA replication initiation"/>
    <property type="evidence" value="ECO:0007669"/>
    <property type="project" value="InterPro"/>
</dbReference>
<dbReference type="PANTHER" id="PTHR28637">
    <property type="entry name" value="DNA REPLICATION FACTOR CDT1"/>
    <property type="match status" value="1"/>
</dbReference>
<dbReference type="CDD" id="cd08674">
    <property type="entry name" value="Cdt1_m"/>
    <property type="match status" value="1"/>
</dbReference>
<dbReference type="GO" id="GO:0000076">
    <property type="term" value="P:DNA replication checkpoint signaling"/>
    <property type="evidence" value="ECO:0007669"/>
    <property type="project" value="TreeGrafter"/>
</dbReference>
<dbReference type="EMBL" id="JAJAGQ010000018">
    <property type="protein sequence ID" value="KAJ8536634.1"/>
    <property type="molecule type" value="Genomic_DNA"/>
</dbReference>
<dbReference type="AlphaFoldDB" id="A0A9Q1LGT8"/>
<dbReference type="Proteomes" id="UP001152561">
    <property type="component" value="Unassembled WGS sequence"/>
</dbReference>
<dbReference type="GO" id="GO:0005634">
    <property type="term" value="C:nucleus"/>
    <property type="evidence" value="ECO:0007669"/>
    <property type="project" value="TreeGrafter"/>
</dbReference>
<dbReference type="InterPro" id="IPR045173">
    <property type="entry name" value="Cdt1"/>
</dbReference>
<dbReference type="PANTHER" id="PTHR28637:SF13">
    <property type="entry name" value="EXPRESSED PROTEIN"/>
    <property type="match status" value="1"/>
</dbReference>
<dbReference type="Gene3D" id="1.10.10.1420">
    <property type="entry name" value="DNA replication factor Cdt1, C-terminal WH domain"/>
    <property type="match status" value="1"/>
</dbReference>
<protein>
    <recommendedName>
        <fullName evidence="1">CDT1 Geminin-binding domain-containing protein</fullName>
    </recommendedName>
</protein>
<dbReference type="Pfam" id="PF08839">
    <property type="entry name" value="CDT1"/>
    <property type="match status" value="1"/>
</dbReference>